<comment type="caution">
    <text evidence="1">The sequence shown here is derived from an EMBL/GenBank/DDBJ whole genome shotgun (WGS) entry which is preliminary data.</text>
</comment>
<evidence type="ECO:0000313" key="2">
    <source>
        <dbReference type="Proteomes" id="UP001433268"/>
    </source>
</evidence>
<dbReference type="GeneID" id="92044892"/>
<proteinExistence type="predicted"/>
<accession>A0ABR1WC09</accession>
<dbReference type="RefSeq" id="XP_066667174.1">
    <property type="nucleotide sequence ID" value="XM_066811832.1"/>
</dbReference>
<gene>
    <name evidence="1" type="ORF">PG997_007517</name>
</gene>
<dbReference type="Proteomes" id="UP001433268">
    <property type="component" value="Unassembled WGS sequence"/>
</dbReference>
<organism evidence="1 2">
    <name type="scientific">Apiospora hydei</name>
    <dbReference type="NCBI Taxonomy" id="1337664"/>
    <lineage>
        <taxon>Eukaryota</taxon>
        <taxon>Fungi</taxon>
        <taxon>Dikarya</taxon>
        <taxon>Ascomycota</taxon>
        <taxon>Pezizomycotina</taxon>
        <taxon>Sordariomycetes</taxon>
        <taxon>Xylariomycetidae</taxon>
        <taxon>Amphisphaeriales</taxon>
        <taxon>Apiosporaceae</taxon>
        <taxon>Apiospora</taxon>
    </lineage>
</organism>
<protein>
    <submittedName>
        <fullName evidence="1">Uncharacterized protein</fullName>
    </submittedName>
</protein>
<keyword evidence="2" id="KW-1185">Reference proteome</keyword>
<sequence length="163" mass="18938">MVRQSRTRVITRIQNASVLLDLAYPPMLLLRLRYIQGKHSIFPRQVKIARSHIAESMCQGSLKFVRHDPVFDFDVYTEHPDFINPLDLSNLLLFLYGKARFMFALRRNVYIIYIKPSEVSLGQSAPNPSQPQPEHVLTNTFADRRHPTTNRYEHVKYGKIAGD</sequence>
<dbReference type="EMBL" id="JAQQWN010000006">
    <property type="protein sequence ID" value="KAK8079699.1"/>
    <property type="molecule type" value="Genomic_DNA"/>
</dbReference>
<name>A0ABR1WC09_9PEZI</name>
<evidence type="ECO:0000313" key="1">
    <source>
        <dbReference type="EMBL" id="KAK8079699.1"/>
    </source>
</evidence>
<reference evidence="1 2" key="1">
    <citation type="submission" date="2023-01" db="EMBL/GenBank/DDBJ databases">
        <title>Analysis of 21 Apiospora genomes using comparative genomics revels a genus with tremendous synthesis potential of carbohydrate active enzymes and secondary metabolites.</title>
        <authorList>
            <person name="Sorensen T."/>
        </authorList>
    </citation>
    <scope>NUCLEOTIDE SEQUENCE [LARGE SCALE GENOMIC DNA]</scope>
    <source>
        <strain evidence="1 2">CBS 114990</strain>
    </source>
</reference>